<name>A0A7K0E2H0_9NOCA</name>
<protein>
    <recommendedName>
        <fullName evidence="3">Phytanoyl-CoA dioxygenase</fullName>
    </recommendedName>
</protein>
<dbReference type="Proteomes" id="UP000431401">
    <property type="component" value="Unassembled WGS sequence"/>
</dbReference>
<dbReference type="Gene3D" id="2.60.120.620">
    <property type="entry name" value="q2cbj1_9rhob like domain"/>
    <property type="match status" value="1"/>
</dbReference>
<sequence>MAFAMKELDVHNELLGNHDELERVYREEGYLFFRDVLDHDAVEAVRARYLSILVDDYGVVDPGHTEPIWNGKDVSDFPVKVPEIYGSGCWEEFTANPRIHAFFEEVVGEPISWVPSTEYRLNPPVAEEPEDFVAGRHQDGFFNEGIPFRTCWLPFTDIDFACGGVAIAPGISKHGYLHDWNSPPKYAIPAGAVPDSAWARPSVYHPGDALIFSEATPHSGLRNRSDRFRLSMDIRMSPKSAPQPVVGVLSAVTSDSITLDTAEGPVTLIVDDRSYLRLKDGAQLPRERMREYLELGEKMMAGRNGDRALVVRPQKG</sequence>
<accession>A0A7K0E2H0</accession>
<dbReference type="AlphaFoldDB" id="A0A7K0E2H0"/>
<comment type="caution">
    <text evidence="1">The sequence shown here is derived from an EMBL/GenBank/DDBJ whole genome shotgun (WGS) entry which is preliminary data.</text>
</comment>
<evidence type="ECO:0008006" key="3">
    <source>
        <dbReference type="Google" id="ProtNLM"/>
    </source>
</evidence>
<dbReference type="Pfam" id="PF05721">
    <property type="entry name" value="PhyH"/>
    <property type="match status" value="1"/>
</dbReference>
<proteinExistence type="predicted"/>
<organism evidence="1 2">
    <name type="scientific">Nocardia aurantia</name>
    <dbReference type="NCBI Taxonomy" id="2585199"/>
    <lineage>
        <taxon>Bacteria</taxon>
        <taxon>Bacillati</taxon>
        <taxon>Actinomycetota</taxon>
        <taxon>Actinomycetes</taxon>
        <taxon>Mycobacteriales</taxon>
        <taxon>Nocardiaceae</taxon>
        <taxon>Nocardia</taxon>
    </lineage>
</organism>
<dbReference type="EMBL" id="WEGI01000021">
    <property type="protein sequence ID" value="MQY31572.1"/>
    <property type="molecule type" value="Genomic_DNA"/>
</dbReference>
<reference evidence="1 2" key="1">
    <citation type="submission" date="2019-10" db="EMBL/GenBank/DDBJ databases">
        <title>Nocardia macrotermitis sp. nov. and Nocardia aurantia sp. nov., isolated from the gut of fungus growing-termite Macrotermes natalensis.</title>
        <authorList>
            <person name="Benndorf R."/>
            <person name="Schwitalla J."/>
            <person name="Martin K."/>
            <person name="De Beer W."/>
            <person name="Kaster A.-K."/>
            <person name="Vollmers J."/>
            <person name="Poulsen M."/>
            <person name="Beemelmanns C."/>
        </authorList>
    </citation>
    <scope>NUCLEOTIDE SEQUENCE [LARGE SCALE GENOMIC DNA]</scope>
    <source>
        <strain evidence="1 2">RB56</strain>
    </source>
</reference>
<dbReference type="InterPro" id="IPR008775">
    <property type="entry name" value="Phytyl_CoA_dOase-like"/>
</dbReference>
<dbReference type="SUPFAM" id="SSF51197">
    <property type="entry name" value="Clavaminate synthase-like"/>
    <property type="match status" value="1"/>
</dbReference>
<evidence type="ECO:0000313" key="1">
    <source>
        <dbReference type="EMBL" id="MQY31572.1"/>
    </source>
</evidence>
<dbReference type="GO" id="GO:0016706">
    <property type="term" value="F:2-oxoglutarate-dependent dioxygenase activity"/>
    <property type="evidence" value="ECO:0007669"/>
    <property type="project" value="UniProtKB-ARBA"/>
</dbReference>
<evidence type="ECO:0000313" key="2">
    <source>
        <dbReference type="Proteomes" id="UP000431401"/>
    </source>
</evidence>
<keyword evidence="2" id="KW-1185">Reference proteome</keyword>
<gene>
    <name evidence="1" type="ORF">NRB56_71810</name>
</gene>